<dbReference type="EMBL" id="BTSY01000003">
    <property type="protein sequence ID" value="GMT20904.1"/>
    <property type="molecule type" value="Genomic_DNA"/>
</dbReference>
<accession>A0AAV5VT15</accession>
<feature type="non-terminal residue" evidence="1">
    <location>
        <position position="1"/>
    </location>
</feature>
<evidence type="ECO:0000313" key="2">
    <source>
        <dbReference type="Proteomes" id="UP001432322"/>
    </source>
</evidence>
<reference evidence="1" key="1">
    <citation type="submission" date="2023-10" db="EMBL/GenBank/DDBJ databases">
        <title>Genome assembly of Pristionchus species.</title>
        <authorList>
            <person name="Yoshida K."/>
            <person name="Sommer R.J."/>
        </authorList>
    </citation>
    <scope>NUCLEOTIDE SEQUENCE</scope>
    <source>
        <strain evidence="1">RS5133</strain>
    </source>
</reference>
<proteinExistence type="predicted"/>
<dbReference type="AlphaFoldDB" id="A0AAV5VT15"/>
<keyword evidence="2" id="KW-1185">Reference proteome</keyword>
<name>A0AAV5VT15_9BILA</name>
<comment type="caution">
    <text evidence="1">The sequence shown here is derived from an EMBL/GenBank/DDBJ whole genome shotgun (WGS) entry which is preliminary data.</text>
</comment>
<protein>
    <recommendedName>
        <fullName evidence="3">EGF-like domain-containing protein</fullName>
    </recommendedName>
</protein>
<evidence type="ECO:0000313" key="1">
    <source>
        <dbReference type="EMBL" id="GMT20904.1"/>
    </source>
</evidence>
<feature type="non-terminal residue" evidence="1">
    <location>
        <position position="307"/>
    </location>
</feature>
<dbReference type="Proteomes" id="UP001432322">
    <property type="component" value="Unassembled WGS sequence"/>
</dbReference>
<evidence type="ECO:0008006" key="3">
    <source>
        <dbReference type="Google" id="ProtNLM"/>
    </source>
</evidence>
<organism evidence="1 2">
    <name type="scientific">Pristionchus fissidentatus</name>
    <dbReference type="NCBI Taxonomy" id="1538716"/>
    <lineage>
        <taxon>Eukaryota</taxon>
        <taxon>Metazoa</taxon>
        <taxon>Ecdysozoa</taxon>
        <taxon>Nematoda</taxon>
        <taxon>Chromadorea</taxon>
        <taxon>Rhabditida</taxon>
        <taxon>Rhabditina</taxon>
        <taxon>Diplogasteromorpha</taxon>
        <taxon>Diplogasteroidea</taxon>
        <taxon>Neodiplogasteridae</taxon>
        <taxon>Pristionchus</taxon>
    </lineage>
</organism>
<gene>
    <name evidence="1" type="ORF">PFISCL1PPCAC_12201</name>
</gene>
<sequence>VNNAWHIQTAANGAQELLGLHRRVICSNNDVFAPIFSMDAFRNLRGCQPGAEGELCDTIFDPYLSKESGTGIMKEIKFEQQACDHLLLDGCPYEEANRGRCIRLQFDSAQNPICPFRLWVAMAKPISHEDGGTTTLTTEWVYTGSARVTCSSDGNWLISDTHKEETYNISLKARATCWPIKPEIPLDAFHHLERNVATRELSDSPAFFCSPDDMVSCHSMSYSKKYTGYCVAKKVKGQSTTIKTCACLPGAKGDRCADTYFDPYLTTVWQPGQSGTGVVPTTDCLVVAANGCPFEDGGKTCEYLKTS</sequence>